<name>A0A382HY42_9ZZZZ</name>
<proteinExistence type="predicted"/>
<dbReference type="InterPro" id="IPR007634">
    <property type="entry name" value="RNA_pol_sigma_54_DNA-bd"/>
</dbReference>
<dbReference type="GO" id="GO:0001216">
    <property type="term" value="F:DNA-binding transcription activator activity"/>
    <property type="evidence" value="ECO:0007669"/>
    <property type="project" value="InterPro"/>
</dbReference>
<dbReference type="GO" id="GO:0016987">
    <property type="term" value="F:sigma factor activity"/>
    <property type="evidence" value="ECO:0007669"/>
    <property type="project" value="InterPro"/>
</dbReference>
<dbReference type="PROSITE" id="PS00717">
    <property type="entry name" value="SIGMA54_1"/>
    <property type="match status" value="1"/>
</dbReference>
<dbReference type="InterPro" id="IPR000394">
    <property type="entry name" value="RNA_pol_sigma_54"/>
</dbReference>
<dbReference type="InterPro" id="IPR010982">
    <property type="entry name" value="Lambda_DNA-bd_dom_sf"/>
</dbReference>
<evidence type="ECO:0000259" key="1">
    <source>
        <dbReference type="Pfam" id="PF04552"/>
    </source>
</evidence>
<dbReference type="PROSITE" id="PS50044">
    <property type="entry name" value="SIGMA54_3"/>
    <property type="match status" value="1"/>
</dbReference>
<dbReference type="AlphaFoldDB" id="A0A382HY42"/>
<dbReference type="EMBL" id="UINC01063590">
    <property type="protein sequence ID" value="SVB91371.1"/>
    <property type="molecule type" value="Genomic_DNA"/>
</dbReference>
<dbReference type="Gene3D" id="1.10.260.40">
    <property type="entry name" value="lambda repressor-like DNA-binding domains"/>
    <property type="match status" value="1"/>
</dbReference>
<dbReference type="PANTHER" id="PTHR32248:SF4">
    <property type="entry name" value="RNA POLYMERASE SIGMA-54 FACTOR"/>
    <property type="match status" value="1"/>
</dbReference>
<accession>A0A382HY42</accession>
<protein>
    <recommendedName>
        <fullName evidence="1">RNA polymerase sigma factor 54 DNA-binding domain-containing protein</fullName>
    </recommendedName>
</protein>
<dbReference type="PROSITE" id="PS00718">
    <property type="entry name" value="SIGMA54_2"/>
    <property type="match status" value="1"/>
</dbReference>
<organism evidence="2">
    <name type="scientific">marine metagenome</name>
    <dbReference type="NCBI Taxonomy" id="408172"/>
    <lineage>
        <taxon>unclassified sequences</taxon>
        <taxon>metagenomes</taxon>
        <taxon>ecological metagenomes</taxon>
    </lineage>
</organism>
<evidence type="ECO:0000313" key="2">
    <source>
        <dbReference type="EMBL" id="SVB91371.1"/>
    </source>
</evidence>
<dbReference type="PANTHER" id="PTHR32248">
    <property type="entry name" value="RNA POLYMERASE SIGMA-54 FACTOR"/>
    <property type="match status" value="1"/>
</dbReference>
<reference evidence="2" key="1">
    <citation type="submission" date="2018-05" db="EMBL/GenBank/DDBJ databases">
        <authorList>
            <person name="Lanie J.A."/>
            <person name="Ng W.-L."/>
            <person name="Kazmierczak K.M."/>
            <person name="Andrzejewski T.M."/>
            <person name="Davidsen T.M."/>
            <person name="Wayne K.J."/>
            <person name="Tettelin H."/>
            <person name="Glass J.I."/>
            <person name="Rusch D."/>
            <person name="Podicherti R."/>
            <person name="Tsui H.-C.T."/>
            <person name="Winkler M.E."/>
        </authorList>
    </citation>
    <scope>NUCLEOTIDE SEQUENCE</scope>
</reference>
<feature type="domain" description="RNA polymerase sigma factor 54 DNA-binding" evidence="1">
    <location>
        <begin position="1"/>
        <end position="129"/>
    </location>
</feature>
<feature type="non-terminal residue" evidence="2">
    <location>
        <position position="1"/>
    </location>
</feature>
<sequence>LLEKQRDFFASGIEHLKPLTLREVADHIQVHESTVSRVVNQKYVQTPRGVFSLKHFFSSGLQLSGGESISAKGVQNKIKNIVDNEDPKTPLSDQKIKCLLEDEGVKIARRTVAKYRDQIGIPPTRVRKRV</sequence>
<gene>
    <name evidence="2" type="ORF">METZ01_LOCUS244225</name>
</gene>
<dbReference type="Pfam" id="PF04552">
    <property type="entry name" value="Sigma54_DBD"/>
    <property type="match status" value="1"/>
</dbReference>
<dbReference type="PRINTS" id="PR00045">
    <property type="entry name" value="SIGMA54FCT"/>
</dbReference>
<dbReference type="GO" id="GO:0003677">
    <property type="term" value="F:DNA binding"/>
    <property type="evidence" value="ECO:0007669"/>
    <property type="project" value="InterPro"/>
</dbReference>
<dbReference type="Gene3D" id="1.10.10.60">
    <property type="entry name" value="Homeodomain-like"/>
    <property type="match status" value="1"/>
</dbReference>